<reference evidence="1 2" key="1">
    <citation type="submission" date="2024-09" db="EMBL/GenBank/DDBJ databases">
        <authorList>
            <person name="Sun Q."/>
            <person name="Mori K."/>
        </authorList>
    </citation>
    <scope>NUCLEOTIDE SEQUENCE [LARGE SCALE GENOMIC DNA]</scope>
    <source>
        <strain evidence="1 2">CECT 7682</strain>
    </source>
</reference>
<protein>
    <submittedName>
        <fullName evidence="1">ATP-binding protein</fullName>
    </submittedName>
</protein>
<comment type="caution">
    <text evidence="1">The sequence shown here is derived from an EMBL/GenBank/DDBJ whole genome shotgun (WGS) entry which is preliminary data.</text>
</comment>
<gene>
    <name evidence="1" type="ORF">ACFFUR_04110</name>
</gene>
<evidence type="ECO:0000313" key="1">
    <source>
        <dbReference type="EMBL" id="MFB9210978.1"/>
    </source>
</evidence>
<accession>A0ABV5J3W2</accession>
<dbReference type="GO" id="GO:0005524">
    <property type="term" value="F:ATP binding"/>
    <property type="evidence" value="ECO:0007669"/>
    <property type="project" value="UniProtKB-KW"/>
</dbReference>
<keyword evidence="1" id="KW-0067">ATP-binding</keyword>
<organism evidence="1 2">
    <name type="scientific">Echinicola jeungdonensis</name>
    <dbReference type="NCBI Taxonomy" id="709343"/>
    <lineage>
        <taxon>Bacteria</taxon>
        <taxon>Pseudomonadati</taxon>
        <taxon>Bacteroidota</taxon>
        <taxon>Cytophagia</taxon>
        <taxon>Cytophagales</taxon>
        <taxon>Cyclobacteriaceae</taxon>
        <taxon>Echinicola</taxon>
    </lineage>
</organism>
<keyword evidence="2" id="KW-1185">Reference proteome</keyword>
<dbReference type="InterPro" id="IPR011042">
    <property type="entry name" value="6-blade_b-propeller_TolB-like"/>
</dbReference>
<dbReference type="Proteomes" id="UP001589654">
    <property type="component" value="Unassembled WGS sequence"/>
</dbReference>
<sequence>MKNTMRKTNNLILGLALSGLLFWQCGGAEKTKEKAEEIVEEVVEESVEPSLTYLWETSEELITCESVLVDEATGKIYVTNIDGNPTDKDGNGYISIINDKGDIVEKKWLTGLDAPKGMAIDEGKLYVTDIDKLVEIDIESSSISETYPVSDAVFLNDVTINDGVVYFSDTRTGKIHKLENGEVSLFAEGQESINGLRFADGVLYGLDGSGLKEYKKDGSFTLLNEKVVGGDGLIVLGEGEFLASKWKGEIWVVKGEKAWKVLDSKADNSNTADIGFLKDENIVLVPTFQRNKVVAYELNY</sequence>
<evidence type="ECO:0000313" key="2">
    <source>
        <dbReference type="Proteomes" id="UP001589654"/>
    </source>
</evidence>
<proteinExistence type="predicted"/>
<dbReference type="EMBL" id="JBHMEW010000034">
    <property type="protein sequence ID" value="MFB9210978.1"/>
    <property type="molecule type" value="Genomic_DNA"/>
</dbReference>
<dbReference type="Gene3D" id="2.120.10.30">
    <property type="entry name" value="TolB, C-terminal domain"/>
    <property type="match status" value="1"/>
</dbReference>
<keyword evidence="1" id="KW-0547">Nucleotide-binding</keyword>
<name>A0ABV5J3W2_9BACT</name>
<dbReference type="SUPFAM" id="SSF63829">
    <property type="entry name" value="Calcium-dependent phosphotriesterase"/>
    <property type="match status" value="1"/>
</dbReference>
<dbReference type="RefSeq" id="WP_290247177.1">
    <property type="nucleotide sequence ID" value="NZ_JAUFQT010000001.1"/>
</dbReference>